<accession>B1TFZ0</accession>
<dbReference type="Proteomes" id="UP000004814">
    <property type="component" value="Unassembled WGS sequence"/>
</dbReference>
<dbReference type="PATRIC" id="fig|396597.7.peg.655"/>
<name>B1TFZ0_9BURK</name>
<reference evidence="1 2" key="1">
    <citation type="submission" date="2008-03" db="EMBL/GenBank/DDBJ databases">
        <title>Sequencing of the draft genome and assembly of Burkholderia ambifaria MEX-5.</title>
        <authorList>
            <consortium name="US DOE Joint Genome Institute (JGI-PGF)"/>
            <person name="Copeland A."/>
            <person name="Lucas S."/>
            <person name="Lapidus A."/>
            <person name="Glavina del Rio T."/>
            <person name="Dalin E."/>
            <person name="Tice H."/>
            <person name="Bruce D."/>
            <person name="Goodwin L."/>
            <person name="Pitluck S."/>
            <person name="Larimer F."/>
            <person name="Land M.L."/>
            <person name="Hauser L."/>
            <person name="Tiedje J."/>
            <person name="Richardson P."/>
        </authorList>
    </citation>
    <scope>NUCLEOTIDE SEQUENCE [LARGE SCALE GENOMIC DNA]</scope>
    <source>
        <strain evidence="1 2">MEX-5</strain>
    </source>
</reference>
<proteinExistence type="predicted"/>
<evidence type="ECO:0000313" key="1">
    <source>
        <dbReference type="EMBL" id="EDT37521.1"/>
    </source>
</evidence>
<sequence length="48" mass="5416">MEAGRGNDVMRREVGSLPVVWRIDGRGVLHVSACRAATLLYWMTKWNG</sequence>
<organism evidence="1 2">
    <name type="scientific">Burkholderia ambifaria MEX-5</name>
    <dbReference type="NCBI Taxonomy" id="396597"/>
    <lineage>
        <taxon>Bacteria</taxon>
        <taxon>Pseudomonadati</taxon>
        <taxon>Pseudomonadota</taxon>
        <taxon>Betaproteobacteria</taxon>
        <taxon>Burkholderiales</taxon>
        <taxon>Burkholderiaceae</taxon>
        <taxon>Burkholderia</taxon>
        <taxon>Burkholderia cepacia complex</taxon>
    </lineage>
</organism>
<dbReference type="AlphaFoldDB" id="B1TFZ0"/>
<protein>
    <submittedName>
        <fullName evidence="1">Uncharacterized protein</fullName>
    </submittedName>
</protein>
<dbReference type="EMBL" id="ABLK01000444">
    <property type="protein sequence ID" value="EDT37521.1"/>
    <property type="molecule type" value="Genomic_DNA"/>
</dbReference>
<evidence type="ECO:0000313" key="2">
    <source>
        <dbReference type="Proteomes" id="UP000004814"/>
    </source>
</evidence>
<gene>
    <name evidence="1" type="ORF">BamMEX5DRAFT_6706</name>
</gene>
<comment type="caution">
    <text evidence="1">The sequence shown here is derived from an EMBL/GenBank/DDBJ whole genome shotgun (WGS) entry which is preliminary data.</text>
</comment>